<evidence type="ECO:0000256" key="1">
    <source>
        <dbReference type="ARBA" id="ARBA00007430"/>
    </source>
</evidence>
<evidence type="ECO:0000313" key="3">
    <source>
        <dbReference type="EMBL" id="QJA91251.1"/>
    </source>
</evidence>
<dbReference type="InterPro" id="IPR003869">
    <property type="entry name" value="Polysac_CapD-like"/>
</dbReference>
<gene>
    <name evidence="3" type="ORF">MM415B03414_0006</name>
</gene>
<dbReference type="AlphaFoldDB" id="A0A6M3LDH9"/>
<reference evidence="3" key="1">
    <citation type="submission" date="2020-03" db="EMBL/GenBank/DDBJ databases">
        <title>The deep terrestrial virosphere.</title>
        <authorList>
            <person name="Holmfeldt K."/>
            <person name="Nilsson E."/>
            <person name="Simone D."/>
            <person name="Lopez-Fernandez M."/>
            <person name="Wu X."/>
            <person name="de Brujin I."/>
            <person name="Lundin D."/>
            <person name="Andersson A."/>
            <person name="Bertilsson S."/>
            <person name="Dopson M."/>
        </authorList>
    </citation>
    <scope>NUCLEOTIDE SEQUENCE</scope>
    <source>
        <strain evidence="3">MM415B03414</strain>
    </source>
</reference>
<dbReference type="PANTHER" id="PTHR43318">
    <property type="entry name" value="UDP-N-ACETYLGLUCOSAMINE 4,6-DEHYDRATASE"/>
    <property type="match status" value="1"/>
</dbReference>
<sequence length="314" mass="34989">MRYLITGGTGSFGQAATKRLLSDPKTETIRIFSRNELNQARMRMSIPDPQEKLRFFIGDVRDRERLMKATKNVDIVLHAAALKRIEVGEYDPDEVIKTNVIGSKNVVDCAVESGVQKCLLVSSDKACDPSSTYGASKMMAERLFSQAQYTHGDPETTFVIVRYGNVFGSNGSVIPIFKDRIKQGLPLQVTHPSMTRFVIRMDEALDLVFLALAEAQSGEIFIKKLPSVSILLLAKLMSQNIEITGIGPGEKMHECLVSRNELCRTYDYGDYFIVVPLMSNKTMQSSKGVRYPYTSDIAEKLSPEKICNLIGEIA</sequence>
<dbReference type="SUPFAM" id="SSF51735">
    <property type="entry name" value="NAD(P)-binding Rossmann-fold domains"/>
    <property type="match status" value="1"/>
</dbReference>
<dbReference type="EMBL" id="MT142973">
    <property type="protein sequence ID" value="QJA91251.1"/>
    <property type="molecule type" value="Genomic_DNA"/>
</dbReference>
<dbReference type="PANTHER" id="PTHR43318:SF2">
    <property type="entry name" value="UDP-N-ACETYLGLUCOSAMINE 4,6-DEHYDRATASE (INVERTING)"/>
    <property type="match status" value="1"/>
</dbReference>
<organism evidence="3">
    <name type="scientific">viral metagenome</name>
    <dbReference type="NCBI Taxonomy" id="1070528"/>
    <lineage>
        <taxon>unclassified sequences</taxon>
        <taxon>metagenomes</taxon>
        <taxon>organismal metagenomes</taxon>
    </lineage>
</organism>
<dbReference type="InterPro" id="IPR036291">
    <property type="entry name" value="NAD(P)-bd_dom_sf"/>
</dbReference>
<evidence type="ECO:0000259" key="2">
    <source>
        <dbReference type="Pfam" id="PF02719"/>
    </source>
</evidence>
<accession>A0A6M3LDH9</accession>
<protein>
    <submittedName>
        <fullName evidence="3">Putative polysaccharide biosynthesis protein</fullName>
    </submittedName>
</protein>
<dbReference type="InterPro" id="IPR051203">
    <property type="entry name" value="Polysaccharide_Synthase-Rel"/>
</dbReference>
<comment type="similarity">
    <text evidence="1">Belongs to the polysaccharide synthase family.</text>
</comment>
<proteinExistence type="inferred from homology"/>
<dbReference type="Pfam" id="PF02719">
    <property type="entry name" value="Polysacc_synt_2"/>
    <property type="match status" value="1"/>
</dbReference>
<name>A0A6M3LDH9_9ZZZZ</name>
<feature type="domain" description="Polysaccharide biosynthesis protein CapD-like" evidence="2">
    <location>
        <begin position="4"/>
        <end position="274"/>
    </location>
</feature>
<dbReference type="Gene3D" id="3.40.50.720">
    <property type="entry name" value="NAD(P)-binding Rossmann-like Domain"/>
    <property type="match status" value="1"/>
</dbReference>